<name>A0A2M6YS37_9BACT</name>
<accession>A0A2M6YS37</accession>
<dbReference type="InterPro" id="IPR028098">
    <property type="entry name" value="Glyco_trans_4-like_N"/>
</dbReference>
<evidence type="ECO:0000259" key="2">
    <source>
        <dbReference type="Pfam" id="PF00534"/>
    </source>
</evidence>
<dbReference type="PANTHER" id="PTHR46401:SF2">
    <property type="entry name" value="GLYCOSYLTRANSFERASE WBBK-RELATED"/>
    <property type="match status" value="1"/>
</dbReference>
<dbReference type="Proteomes" id="UP000229502">
    <property type="component" value="Unassembled WGS sequence"/>
</dbReference>
<evidence type="ECO:0000313" key="4">
    <source>
        <dbReference type="EMBL" id="PIU36331.1"/>
    </source>
</evidence>
<feature type="domain" description="Glycosyltransferase subfamily 4-like N-terminal" evidence="3">
    <location>
        <begin position="32"/>
        <end position="148"/>
    </location>
</feature>
<feature type="domain" description="Glycosyl transferase family 1" evidence="2">
    <location>
        <begin position="158"/>
        <end position="324"/>
    </location>
</feature>
<comment type="caution">
    <text evidence="4">The sequence shown here is derived from an EMBL/GenBank/DDBJ whole genome shotgun (WGS) entry which is preliminary data.</text>
</comment>
<protein>
    <recommendedName>
        <fullName evidence="6">Glycosyltransferase family 1 protein</fullName>
    </recommendedName>
</protein>
<dbReference type="Pfam" id="PF00534">
    <property type="entry name" value="Glycos_transf_1"/>
    <property type="match status" value="1"/>
</dbReference>
<sequence>EFVLFGSSLRIRRSLKEFLKSLQAKNVKGKFSCLPPSLLEFLWNGVHLFPIENFIGEVDVFHSSDWLEPPTRSAKKVTTIHDLTVFKYPETFSPRGGHDIVKNQKRKLFFAKKECDLIICVSETTKQDAMEILGIPERKLAVVYEAADPFYFRRKDEEIKRVKEKLRIEGDYLLCVGTREPRKNLDKVVMAFSEIARNYPSLNLVIAGKYGWGNDSSKFKVQSSKLESRVKILGYVEKEDLSALYSGAQAFIYPSLYEGFGLPILEAMACGCPVVTSNLGSMKEIAGEAAILVDPVSISGIANGIAKIVGDSKTRNRLINEGQRRNLEFSWEKTAFQTLDIYRSLAKE</sequence>
<dbReference type="AlphaFoldDB" id="A0A2M6YS37"/>
<evidence type="ECO:0008006" key="6">
    <source>
        <dbReference type="Google" id="ProtNLM"/>
    </source>
</evidence>
<evidence type="ECO:0000313" key="5">
    <source>
        <dbReference type="Proteomes" id="UP000229502"/>
    </source>
</evidence>
<dbReference type="Pfam" id="PF13439">
    <property type="entry name" value="Glyco_transf_4"/>
    <property type="match status" value="1"/>
</dbReference>
<feature type="non-terminal residue" evidence="4">
    <location>
        <position position="1"/>
    </location>
</feature>
<reference evidence="5" key="1">
    <citation type="submission" date="2017-09" db="EMBL/GenBank/DDBJ databases">
        <title>Depth-based differentiation of microbial function through sediment-hosted aquifers and enrichment of novel symbionts in the deep terrestrial subsurface.</title>
        <authorList>
            <person name="Probst A.J."/>
            <person name="Ladd B."/>
            <person name="Jarett J.K."/>
            <person name="Geller-Mcgrath D.E."/>
            <person name="Sieber C.M.K."/>
            <person name="Emerson J.B."/>
            <person name="Anantharaman K."/>
            <person name="Thomas B.C."/>
            <person name="Malmstrom R."/>
            <person name="Stieglmeier M."/>
            <person name="Klingl A."/>
            <person name="Woyke T."/>
            <person name="Ryan C.M."/>
            <person name="Banfield J.F."/>
        </authorList>
    </citation>
    <scope>NUCLEOTIDE SEQUENCE [LARGE SCALE GENOMIC DNA]</scope>
</reference>
<dbReference type="GO" id="GO:0016757">
    <property type="term" value="F:glycosyltransferase activity"/>
    <property type="evidence" value="ECO:0007669"/>
    <property type="project" value="InterPro"/>
</dbReference>
<dbReference type="FunFam" id="3.40.50.2000:FF:000119">
    <property type="entry name" value="Glycosyl transferase group 1"/>
    <property type="match status" value="1"/>
</dbReference>
<dbReference type="InterPro" id="IPR001296">
    <property type="entry name" value="Glyco_trans_1"/>
</dbReference>
<proteinExistence type="predicted"/>
<dbReference type="Gene3D" id="3.40.50.2000">
    <property type="entry name" value="Glycogen Phosphorylase B"/>
    <property type="match status" value="2"/>
</dbReference>
<keyword evidence="1" id="KW-0808">Transferase</keyword>
<dbReference type="EMBL" id="PEWZ01000011">
    <property type="protein sequence ID" value="PIU36331.1"/>
    <property type="molecule type" value="Genomic_DNA"/>
</dbReference>
<evidence type="ECO:0000256" key="1">
    <source>
        <dbReference type="ARBA" id="ARBA00022679"/>
    </source>
</evidence>
<dbReference type="SUPFAM" id="SSF53756">
    <property type="entry name" value="UDP-Glycosyltransferase/glycogen phosphorylase"/>
    <property type="match status" value="1"/>
</dbReference>
<gene>
    <name evidence="4" type="ORF">COT03_00165</name>
</gene>
<dbReference type="CDD" id="cd03809">
    <property type="entry name" value="GT4_MtfB-like"/>
    <property type="match status" value="1"/>
</dbReference>
<dbReference type="GO" id="GO:0009103">
    <property type="term" value="P:lipopolysaccharide biosynthetic process"/>
    <property type="evidence" value="ECO:0007669"/>
    <property type="project" value="TreeGrafter"/>
</dbReference>
<evidence type="ECO:0000259" key="3">
    <source>
        <dbReference type="Pfam" id="PF13439"/>
    </source>
</evidence>
<organism evidence="4 5">
    <name type="scientific">Candidatus Shapirobacteria bacterium CG07_land_8_20_14_0_80_39_18</name>
    <dbReference type="NCBI Taxonomy" id="1974882"/>
    <lineage>
        <taxon>Bacteria</taxon>
        <taxon>Candidatus Shapironibacteriota</taxon>
    </lineage>
</organism>
<dbReference type="PANTHER" id="PTHR46401">
    <property type="entry name" value="GLYCOSYLTRANSFERASE WBBK-RELATED"/>
    <property type="match status" value="1"/>
</dbReference>